<dbReference type="OrthoDB" id="9808813at2"/>
<dbReference type="InterPro" id="IPR017961">
    <property type="entry name" value="DNA_pol_Y-fam_little_finger"/>
</dbReference>
<dbReference type="PANTHER" id="PTHR11076:SF34">
    <property type="entry name" value="PROTEIN UMUC"/>
    <property type="match status" value="1"/>
</dbReference>
<keyword evidence="2" id="KW-0227">DNA damage</keyword>
<feature type="domain" description="UmuC" evidence="6">
    <location>
        <begin position="2"/>
        <end position="187"/>
    </location>
</feature>
<dbReference type="InterPro" id="IPR050116">
    <property type="entry name" value="DNA_polymerase-Y"/>
</dbReference>
<evidence type="ECO:0000256" key="3">
    <source>
        <dbReference type="ARBA" id="ARBA00023199"/>
    </source>
</evidence>
<keyword evidence="4" id="KW-0234">DNA repair</keyword>
<dbReference type="RefSeq" id="WP_135396487.1">
    <property type="nucleotide sequence ID" value="NZ_SRMB01000003.1"/>
</dbReference>
<dbReference type="Proteomes" id="UP000298471">
    <property type="component" value="Unassembled WGS sequence"/>
</dbReference>
<evidence type="ECO:0000256" key="4">
    <source>
        <dbReference type="ARBA" id="ARBA00023204"/>
    </source>
</evidence>
<keyword evidence="8" id="KW-1185">Reference proteome</keyword>
<dbReference type="GO" id="GO:0006281">
    <property type="term" value="P:DNA repair"/>
    <property type="evidence" value="ECO:0007669"/>
    <property type="project" value="UniProtKB-KW"/>
</dbReference>
<organism evidence="7 8">
    <name type="scientific">Hymenobacter metallicola</name>
    <dbReference type="NCBI Taxonomy" id="2563114"/>
    <lineage>
        <taxon>Bacteria</taxon>
        <taxon>Pseudomonadati</taxon>
        <taxon>Bacteroidota</taxon>
        <taxon>Cytophagia</taxon>
        <taxon>Cytophagales</taxon>
        <taxon>Hymenobacteraceae</taxon>
        <taxon>Hymenobacter</taxon>
    </lineage>
</organism>
<comment type="similarity">
    <text evidence="1">Belongs to the DNA polymerase type-Y family.</text>
</comment>
<evidence type="ECO:0000256" key="1">
    <source>
        <dbReference type="ARBA" id="ARBA00010945"/>
    </source>
</evidence>
<dbReference type="GO" id="GO:0003887">
    <property type="term" value="F:DNA-directed DNA polymerase activity"/>
    <property type="evidence" value="ECO:0007669"/>
    <property type="project" value="TreeGrafter"/>
</dbReference>
<dbReference type="Gene3D" id="1.10.150.20">
    <property type="entry name" value="5' to 3' exonuclease, C-terminal subdomain"/>
    <property type="match status" value="1"/>
</dbReference>
<gene>
    <name evidence="7" type="ORF">E5K02_17495</name>
</gene>
<evidence type="ECO:0000256" key="2">
    <source>
        <dbReference type="ARBA" id="ARBA00022763"/>
    </source>
</evidence>
<proteinExistence type="inferred from homology"/>
<keyword evidence="5" id="KW-0742">SOS response</keyword>
<evidence type="ECO:0000259" key="6">
    <source>
        <dbReference type="PROSITE" id="PS50173"/>
    </source>
</evidence>
<dbReference type="InterPro" id="IPR025188">
    <property type="entry name" value="DUF4113"/>
</dbReference>
<dbReference type="SUPFAM" id="SSF56672">
    <property type="entry name" value="DNA/RNA polymerases"/>
    <property type="match status" value="1"/>
</dbReference>
<dbReference type="PROSITE" id="PS50173">
    <property type="entry name" value="UMUC"/>
    <property type="match status" value="1"/>
</dbReference>
<dbReference type="GO" id="GO:0042276">
    <property type="term" value="P:error-prone translesion synthesis"/>
    <property type="evidence" value="ECO:0007669"/>
    <property type="project" value="TreeGrafter"/>
</dbReference>
<reference evidence="7 8" key="1">
    <citation type="submission" date="2019-04" db="EMBL/GenBank/DDBJ databases">
        <authorList>
            <person name="Feng G."/>
            <person name="Zhang J."/>
            <person name="Zhu H."/>
        </authorList>
    </citation>
    <scope>NUCLEOTIDE SEQUENCE [LARGE SCALE GENOMIC DNA]</scope>
    <source>
        <strain evidence="7 8">9PBR-1</strain>
    </source>
</reference>
<sequence>MFALVDCNSFYVSCEQAFQPRLAGKPVVVLSNNDGCIVSRSSEAKVIGIRMGMPYFQAKPLLAQHHGQAFSSNYALYGDMSRRVMGHLAEAAPEIEVYSIDEAFLNLTGMQRTESLEAYGRRLRHEVLQYTHIPTCIGIAPTKTLAKLANRVAKRYDACNHVLLLESAEQREWALKQVPVEEVWGIGRRYALKLHEQGITTAASLARVSDAWARKHLGGVVGARIVRELQGQSCLEIIPQDTDGPLARQSVAFTRSFGTPLAAYPPLAGAVAAFTSRAAEKLRRQHSATNMLTVFLGKSRFGPEPPPYTSSVTLNLPVATSDTAELIRYAQTALKKLWRPNSHYQKAGVVFDGLETAGQQQLQLFEDAGQVELRVRLMAELDQLNSRYGAGTIGFAAALAGKEESWAGKKNLRTPAYTTSFEELWRINMDGNSFS</sequence>
<dbReference type="InterPro" id="IPR043502">
    <property type="entry name" value="DNA/RNA_pol_sf"/>
</dbReference>
<keyword evidence="3" id="KW-0741">SOS mutagenesis</keyword>
<dbReference type="CDD" id="cd01700">
    <property type="entry name" value="PolY_Pol_V_umuC"/>
    <property type="match status" value="1"/>
</dbReference>
<comment type="caution">
    <text evidence="7">The sequence shown here is derived from an EMBL/GenBank/DDBJ whole genome shotgun (WGS) entry which is preliminary data.</text>
</comment>
<dbReference type="GO" id="GO:0009432">
    <property type="term" value="P:SOS response"/>
    <property type="evidence" value="ECO:0007669"/>
    <property type="project" value="UniProtKB-KW"/>
</dbReference>
<evidence type="ECO:0000313" key="8">
    <source>
        <dbReference type="Proteomes" id="UP000298471"/>
    </source>
</evidence>
<dbReference type="Pfam" id="PF00817">
    <property type="entry name" value="IMS"/>
    <property type="match status" value="1"/>
</dbReference>
<dbReference type="Pfam" id="PF13438">
    <property type="entry name" value="DUF4113"/>
    <property type="match status" value="1"/>
</dbReference>
<dbReference type="PANTHER" id="PTHR11076">
    <property type="entry name" value="DNA REPAIR POLYMERASE UMUC / TRANSFERASE FAMILY MEMBER"/>
    <property type="match status" value="1"/>
</dbReference>
<dbReference type="Gene3D" id="3.30.70.270">
    <property type="match status" value="1"/>
</dbReference>
<dbReference type="Gene3D" id="3.40.1170.60">
    <property type="match status" value="1"/>
</dbReference>
<dbReference type="GO" id="GO:0003684">
    <property type="term" value="F:damaged DNA binding"/>
    <property type="evidence" value="ECO:0007669"/>
    <property type="project" value="InterPro"/>
</dbReference>
<dbReference type="GO" id="GO:0005829">
    <property type="term" value="C:cytosol"/>
    <property type="evidence" value="ECO:0007669"/>
    <property type="project" value="TreeGrafter"/>
</dbReference>
<dbReference type="Pfam" id="PF11799">
    <property type="entry name" value="IMS_C"/>
    <property type="match status" value="1"/>
</dbReference>
<dbReference type="EMBL" id="SRMB01000003">
    <property type="protein sequence ID" value="TGE26580.1"/>
    <property type="molecule type" value="Genomic_DNA"/>
</dbReference>
<dbReference type="InterPro" id="IPR043128">
    <property type="entry name" value="Rev_trsase/Diguanyl_cyclase"/>
</dbReference>
<evidence type="ECO:0000313" key="7">
    <source>
        <dbReference type="EMBL" id="TGE26580.1"/>
    </source>
</evidence>
<dbReference type="InterPro" id="IPR001126">
    <property type="entry name" value="UmuC"/>
</dbReference>
<accession>A0A4Z0Q990</accession>
<dbReference type="AlphaFoldDB" id="A0A4Z0Q990"/>
<protein>
    <submittedName>
        <fullName evidence="7">Y-family DNA polymerase</fullName>
    </submittedName>
</protein>
<evidence type="ECO:0000256" key="5">
    <source>
        <dbReference type="ARBA" id="ARBA00023236"/>
    </source>
</evidence>
<name>A0A4Z0Q990_9BACT</name>